<protein>
    <submittedName>
        <fullName evidence="1">Uncharacterized protein</fullName>
    </submittedName>
</protein>
<comment type="caution">
    <text evidence="1">The sequence shown here is derived from an EMBL/GenBank/DDBJ whole genome shotgun (WGS) entry which is preliminary data.</text>
</comment>
<dbReference type="AlphaFoldDB" id="A0A7V0N0Z6"/>
<accession>A0A7V0N0Z6</accession>
<organism evidence="1">
    <name type="scientific">Aerophobetes bacterium</name>
    <dbReference type="NCBI Taxonomy" id="2030807"/>
    <lineage>
        <taxon>Bacteria</taxon>
        <taxon>Candidatus Aerophobota</taxon>
    </lineage>
</organism>
<dbReference type="Proteomes" id="UP000885660">
    <property type="component" value="Unassembled WGS sequence"/>
</dbReference>
<proteinExistence type="predicted"/>
<gene>
    <name evidence="1" type="ORF">ENG47_07300</name>
</gene>
<name>A0A7V0N0Z6_UNCAE</name>
<reference evidence="1" key="1">
    <citation type="journal article" date="2020" name="mSystems">
        <title>Genome- and Community-Level Interaction Insights into Carbon Utilization and Element Cycling Functions of Hydrothermarchaeota in Hydrothermal Sediment.</title>
        <authorList>
            <person name="Zhou Z."/>
            <person name="Liu Y."/>
            <person name="Xu W."/>
            <person name="Pan J."/>
            <person name="Luo Z.H."/>
            <person name="Li M."/>
        </authorList>
    </citation>
    <scope>NUCLEOTIDE SEQUENCE [LARGE SCALE GENOMIC DNA]</scope>
    <source>
        <strain evidence="1">HyVt-219</strain>
    </source>
</reference>
<evidence type="ECO:0000313" key="1">
    <source>
        <dbReference type="EMBL" id="HDN85540.1"/>
    </source>
</evidence>
<dbReference type="EMBL" id="DRBC01000443">
    <property type="protein sequence ID" value="HDN85540.1"/>
    <property type="molecule type" value="Genomic_DNA"/>
</dbReference>
<feature type="non-terminal residue" evidence="1">
    <location>
        <position position="111"/>
    </location>
</feature>
<sequence>MWCRILSLREIPQISSEDSPFFLELSDVPPGILSNLKVIISEYIPQIGFFPAKEKNSFFLTGSFLSYQRLCKKLNEQGLNDLSIIIKNTLDNFQRKSYNLSFPSKSINLAE</sequence>